<keyword evidence="1" id="KW-0812">Transmembrane</keyword>
<feature type="transmembrane region" description="Helical" evidence="1">
    <location>
        <begin position="6"/>
        <end position="25"/>
    </location>
</feature>
<dbReference type="EMBL" id="CAFB01000066">
    <property type="protein sequence ID" value="CCD30144.1"/>
    <property type="molecule type" value="Genomic_DNA"/>
</dbReference>
<dbReference type="AlphaFoldDB" id="G2JBJ0"/>
<dbReference type="GO" id="GO:0044659">
    <property type="term" value="P:viral release from host cell by cytolysis"/>
    <property type="evidence" value="ECO:0007669"/>
    <property type="project" value="InterPro"/>
</dbReference>
<evidence type="ECO:0000313" key="2">
    <source>
        <dbReference type="EMBL" id="CCD30144.1"/>
    </source>
</evidence>
<evidence type="ECO:0000256" key="1">
    <source>
        <dbReference type="SAM" id="Phobius"/>
    </source>
</evidence>
<dbReference type="OrthoDB" id="8622087at2"/>
<dbReference type="InterPro" id="IPR004929">
    <property type="entry name" value="I-spanin"/>
</dbReference>
<gene>
    <name evidence="2" type="ORF">CAGGBEG34_470006</name>
</gene>
<sequence length="181" mass="20270">MNVLPGKTTAILLSSAALFTAGLWLGHRLTRDHYQGIIARQALRFTEERRKLNEAAAQAWIDAERKVLSAERQKEKELSKIDHQYQQELQHAKAQNARTLADLDTARRLYIGIRPAACSGRRLPATSSTSGVDHDPTRAELSEQAARFLVQLAFESDQAVRQLTACQNVVRADREVQASPR</sequence>
<reference evidence="2 3" key="1">
    <citation type="submission" date="2011-08" db="EMBL/GenBank/DDBJ databases">
        <title>The genome of the obligate endobacterium of an arbuscular mycorrhizal fungus reveals an interphylum network of nutritional interactions.</title>
        <authorList>
            <person name="Ghignone S."/>
            <person name="Salvioli A."/>
            <person name="Anca I."/>
            <person name="Lumini E."/>
            <person name="Ortu G."/>
            <person name="Petiti L."/>
            <person name="Cruveiller S."/>
            <person name="Bianciotto V."/>
            <person name="Piffanelli P."/>
            <person name="Lanfranco L."/>
            <person name="Bonfante P."/>
        </authorList>
    </citation>
    <scope>NUCLEOTIDE SEQUENCE [LARGE SCALE GENOMIC DNA]</scope>
    <source>
        <strain evidence="2 3">BEG34</strain>
    </source>
</reference>
<name>G2JBJ0_9BURK</name>
<dbReference type="Pfam" id="PF03245">
    <property type="entry name" value="Phage_lysis"/>
    <property type="match status" value="1"/>
</dbReference>
<dbReference type="Proteomes" id="UP000054051">
    <property type="component" value="Unassembled WGS sequence"/>
</dbReference>
<protein>
    <submittedName>
        <fullName evidence="2">Putative bacteriophage lysis protein</fullName>
    </submittedName>
</protein>
<keyword evidence="1" id="KW-0472">Membrane</keyword>
<organism evidence="2 3">
    <name type="scientific">Candidatus Glomeribacter gigasporarum BEG34</name>
    <dbReference type="NCBI Taxonomy" id="1070319"/>
    <lineage>
        <taxon>Bacteria</taxon>
        <taxon>Pseudomonadati</taxon>
        <taxon>Pseudomonadota</taxon>
        <taxon>Betaproteobacteria</taxon>
        <taxon>Burkholderiales</taxon>
        <taxon>Burkholderiaceae</taxon>
        <taxon>Candidatus Glomeribacter</taxon>
    </lineage>
</organism>
<accession>G2JBJ0</accession>
<proteinExistence type="predicted"/>
<keyword evidence="1" id="KW-1133">Transmembrane helix</keyword>
<keyword evidence="3" id="KW-1185">Reference proteome</keyword>
<dbReference type="RefSeq" id="WP_006683214.1">
    <property type="nucleotide sequence ID" value="NZ_CAFB01000066.1"/>
</dbReference>
<evidence type="ECO:0000313" key="3">
    <source>
        <dbReference type="Proteomes" id="UP000054051"/>
    </source>
</evidence>
<comment type="caution">
    <text evidence="2">The sequence shown here is derived from an EMBL/GenBank/DDBJ whole genome shotgun (WGS) entry which is preliminary data.</text>
</comment>